<proteinExistence type="inferred from homology"/>
<dbReference type="KEGG" id="ppap:129801505"/>
<dbReference type="EMBL" id="AJVK01001345">
    <property type="status" value="NOT_ANNOTATED_CDS"/>
    <property type="molecule type" value="Genomic_DNA"/>
</dbReference>
<feature type="domain" description="EF-hand" evidence="18">
    <location>
        <begin position="259"/>
        <end position="333"/>
    </location>
</feature>
<keyword evidence="14" id="KW-0472">Membrane</keyword>
<dbReference type="AlphaFoldDB" id="A0A1B0DMH8"/>
<evidence type="ECO:0000259" key="19">
    <source>
        <dbReference type="Pfam" id="PF25434"/>
    </source>
</evidence>
<name>A0A1B0DMH8_PHLPP</name>
<feature type="signal peptide" evidence="17">
    <location>
        <begin position="1"/>
        <end position="26"/>
    </location>
</feature>
<evidence type="ECO:0000259" key="18">
    <source>
        <dbReference type="Pfam" id="PF13499"/>
    </source>
</evidence>
<dbReference type="GeneID" id="129801505"/>
<evidence type="ECO:0000256" key="3">
    <source>
        <dbReference type="ARBA" id="ARBA00004555"/>
    </source>
</evidence>
<evidence type="ECO:0000256" key="10">
    <source>
        <dbReference type="ARBA" id="ARBA00022729"/>
    </source>
</evidence>
<dbReference type="InterPro" id="IPR057576">
    <property type="entry name" value="NUCB1_N"/>
</dbReference>
<evidence type="ECO:0000256" key="8">
    <source>
        <dbReference type="ARBA" id="ARBA00022553"/>
    </source>
</evidence>
<dbReference type="GO" id="GO:0005794">
    <property type="term" value="C:Golgi apparatus"/>
    <property type="evidence" value="ECO:0007669"/>
    <property type="project" value="UniProtKB-SubCell"/>
</dbReference>
<evidence type="ECO:0000256" key="11">
    <source>
        <dbReference type="ARBA" id="ARBA00022737"/>
    </source>
</evidence>
<dbReference type="InterPro" id="IPR002048">
    <property type="entry name" value="EF_hand_dom"/>
</dbReference>
<dbReference type="PANTHER" id="PTHR19237">
    <property type="entry name" value="NUCLEOBINDIN"/>
    <property type="match status" value="1"/>
</dbReference>
<feature type="compositionally biased region" description="Low complexity" evidence="16">
    <location>
        <begin position="386"/>
        <end position="463"/>
    </location>
</feature>
<accession>A0A1B0DMH8</accession>
<dbReference type="EnsemblMetazoa" id="PPAI009570-RA">
    <property type="protein sequence ID" value="PPAI009570-PA"/>
    <property type="gene ID" value="PPAI009570"/>
</dbReference>
<feature type="region of interest" description="Disordered" evidence="16">
    <location>
        <begin position="33"/>
        <end position="57"/>
    </location>
</feature>
<dbReference type="GO" id="GO:0005509">
    <property type="term" value="F:calcium ion binding"/>
    <property type="evidence" value="ECO:0007669"/>
    <property type="project" value="TreeGrafter"/>
</dbReference>
<dbReference type="Proteomes" id="UP000092462">
    <property type="component" value="Unassembled WGS sequence"/>
</dbReference>
<dbReference type="Pfam" id="PF13499">
    <property type="entry name" value="EF-hand_7"/>
    <property type="match status" value="1"/>
</dbReference>
<sequence length="526" mass="62390">MTVMKRRIIPVIILVTLLAIWETTLALPVTPNKKAEEKKQEVPEVQKPRYEEEYDPNDPRAEVENVLEYQNYLKEVVNALESDPDFREKLNKVDEVDIRTGKIAQELEYVNHHVRTKLDEIKRTELERLRQLAIKQFEMTNDIDREHLKIPEHLDHSNQHTFEVEDLKKLIHKASNDLAEADKLRREEFKRYEMQKEFEKQEKLRSMDEEHKKKYEEELKRLQEKHNKHEKIHHPGGKAQLEEVWEKQDHMEGQNFDPKTFFMMHDLDGNGYWDELEVKALFVKELDKVYQAGVPEDDMKERAEEMERMREHVFKEADVNKDSLISYAEFLEQTMKDEFRKDEGWDTVDQQPQYTHEEYLEFERKRQEEIQRLINQGMLPPHPNMPQGYYPGPQGPYQAPPQGGYHPQQQMHPNQIPQQQMHPNQMPQQQMHPNQIPQQQMHPNQIPQQQMHPNQIPQQGQPQFQPPPVPQQPPQQQIQNPQQHQPVQNPPQKVSGVGQKQPMQPIGNQIPPQASPPQAQQQPSTP</sequence>
<evidence type="ECO:0000256" key="4">
    <source>
        <dbReference type="ARBA" id="ARBA00004613"/>
    </source>
</evidence>
<keyword evidence="12" id="KW-0333">Golgi apparatus</keyword>
<reference evidence="20" key="1">
    <citation type="submission" date="2022-08" db="UniProtKB">
        <authorList>
            <consortium name="EnsemblMetazoa"/>
        </authorList>
    </citation>
    <scope>IDENTIFICATION</scope>
    <source>
        <strain evidence="20">Israel</strain>
    </source>
</reference>
<keyword evidence="9" id="KW-0344">Guanine-nucleotide releasing factor</keyword>
<evidence type="ECO:0000256" key="6">
    <source>
        <dbReference type="ARBA" id="ARBA00022490"/>
    </source>
</evidence>
<feature type="compositionally biased region" description="Low complexity" evidence="16">
    <location>
        <begin position="474"/>
        <end position="492"/>
    </location>
</feature>
<evidence type="ECO:0000256" key="16">
    <source>
        <dbReference type="SAM" id="MobiDB-lite"/>
    </source>
</evidence>
<evidence type="ECO:0000256" key="12">
    <source>
        <dbReference type="ARBA" id="ARBA00023034"/>
    </source>
</evidence>
<keyword evidence="6" id="KW-0963">Cytoplasm</keyword>
<dbReference type="PANTHER" id="PTHR19237:SF20">
    <property type="entry name" value="NUCLEOBINDIN 1"/>
    <property type="match status" value="1"/>
</dbReference>
<evidence type="ECO:0000256" key="2">
    <source>
        <dbReference type="ARBA" id="ARBA00004496"/>
    </source>
</evidence>
<keyword evidence="10 17" id="KW-0732">Signal</keyword>
<dbReference type="VEuPathDB" id="VectorBase:PPAPM1_011302"/>
<organism evidence="20 21">
    <name type="scientific">Phlebotomus papatasi</name>
    <name type="common">Sandfly</name>
    <dbReference type="NCBI Taxonomy" id="29031"/>
    <lineage>
        <taxon>Eukaryota</taxon>
        <taxon>Metazoa</taxon>
        <taxon>Ecdysozoa</taxon>
        <taxon>Arthropoda</taxon>
        <taxon>Hexapoda</taxon>
        <taxon>Insecta</taxon>
        <taxon>Pterygota</taxon>
        <taxon>Neoptera</taxon>
        <taxon>Endopterygota</taxon>
        <taxon>Diptera</taxon>
        <taxon>Nematocera</taxon>
        <taxon>Psychodoidea</taxon>
        <taxon>Psychodidae</taxon>
        <taxon>Phlebotomus</taxon>
        <taxon>Phlebotomus</taxon>
    </lineage>
</organism>
<dbReference type="GO" id="GO:0005793">
    <property type="term" value="C:endoplasmic reticulum-Golgi intermediate compartment"/>
    <property type="evidence" value="ECO:0007669"/>
    <property type="project" value="TreeGrafter"/>
</dbReference>
<dbReference type="GO" id="GO:0016020">
    <property type="term" value="C:membrane"/>
    <property type="evidence" value="ECO:0007669"/>
    <property type="project" value="UniProtKB-SubCell"/>
</dbReference>
<comment type="similarity">
    <text evidence="5">Belongs to the nucleobindin family.</text>
</comment>
<evidence type="ECO:0000313" key="20">
    <source>
        <dbReference type="EnsemblMetazoa" id="PPAI009570-PA"/>
    </source>
</evidence>
<dbReference type="OrthoDB" id="5982823at2759"/>
<dbReference type="SUPFAM" id="SSF47473">
    <property type="entry name" value="EF-hand"/>
    <property type="match status" value="1"/>
</dbReference>
<dbReference type="Pfam" id="PF25434">
    <property type="entry name" value="NUCB1_N"/>
    <property type="match status" value="1"/>
</dbReference>
<feature type="region of interest" description="Disordered" evidence="16">
    <location>
        <begin position="377"/>
        <end position="526"/>
    </location>
</feature>
<evidence type="ECO:0000313" key="21">
    <source>
        <dbReference type="Proteomes" id="UP000092462"/>
    </source>
</evidence>
<dbReference type="InterPro" id="IPR011992">
    <property type="entry name" value="EF-hand-dom_pair"/>
</dbReference>
<feature type="chain" id="PRO_5043971705" evidence="17">
    <location>
        <begin position="27"/>
        <end position="526"/>
    </location>
</feature>
<keyword evidence="21" id="KW-1185">Reference proteome</keyword>
<evidence type="ECO:0000256" key="1">
    <source>
        <dbReference type="ARBA" id="ARBA00004370"/>
    </source>
</evidence>
<feature type="domain" description="NUCB1-like N-terminal" evidence="19">
    <location>
        <begin position="42"/>
        <end position="174"/>
    </location>
</feature>
<dbReference type="Gene3D" id="1.10.238.10">
    <property type="entry name" value="EF-hand"/>
    <property type="match status" value="1"/>
</dbReference>
<feature type="compositionally biased region" description="Low complexity" evidence="16">
    <location>
        <begin position="516"/>
        <end position="526"/>
    </location>
</feature>
<feature type="compositionally biased region" description="Pro residues" evidence="16">
    <location>
        <begin position="464"/>
        <end position="473"/>
    </location>
</feature>
<evidence type="ECO:0000256" key="14">
    <source>
        <dbReference type="ARBA" id="ARBA00023136"/>
    </source>
</evidence>
<evidence type="ECO:0000256" key="5">
    <source>
        <dbReference type="ARBA" id="ARBA00008063"/>
    </source>
</evidence>
<evidence type="ECO:0000256" key="13">
    <source>
        <dbReference type="ARBA" id="ARBA00023125"/>
    </source>
</evidence>
<evidence type="ECO:0000256" key="17">
    <source>
        <dbReference type="SAM" id="SignalP"/>
    </source>
</evidence>
<dbReference type="RefSeq" id="XP_055702592.1">
    <property type="nucleotide sequence ID" value="XM_055846617.1"/>
</dbReference>
<dbReference type="GO" id="GO:0070062">
    <property type="term" value="C:extracellular exosome"/>
    <property type="evidence" value="ECO:0007669"/>
    <property type="project" value="TreeGrafter"/>
</dbReference>
<keyword evidence="7" id="KW-0964">Secreted</keyword>
<dbReference type="CTD" id="4924"/>
<keyword evidence="11" id="KW-0677">Repeat</keyword>
<dbReference type="InterPro" id="IPR040250">
    <property type="entry name" value="Nucleobindin"/>
</dbReference>
<evidence type="ECO:0000256" key="9">
    <source>
        <dbReference type="ARBA" id="ARBA00022658"/>
    </source>
</evidence>
<protein>
    <submittedName>
        <fullName evidence="20">Uncharacterized protein</fullName>
    </submittedName>
</protein>
<keyword evidence="8" id="KW-0597">Phosphoprotein</keyword>
<dbReference type="EMBL" id="AJVK01001346">
    <property type="status" value="NOT_ANNOTATED_CDS"/>
    <property type="molecule type" value="Genomic_DNA"/>
</dbReference>
<evidence type="ECO:0000256" key="7">
    <source>
        <dbReference type="ARBA" id="ARBA00022525"/>
    </source>
</evidence>
<dbReference type="VEuPathDB" id="VectorBase:PPAI009570"/>
<evidence type="ECO:0000256" key="15">
    <source>
        <dbReference type="SAM" id="Coils"/>
    </source>
</evidence>
<feature type="coiled-coil region" evidence="15">
    <location>
        <begin position="164"/>
        <end position="232"/>
    </location>
</feature>
<keyword evidence="13" id="KW-0238">DNA-binding</keyword>
<comment type="subcellular location">
    <subcellularLocation>
        <location evidence="2">Cytoplasm</location>
    </subcellularLocation>
    <subcellularLocation>
        <location evidence="3">Golgi apparatus</location>
    </subcellularLocation>
    <subcellularLocation>
        <location evidence="1">Membrane</location>
    </subcellularLocation>
    <subcellularLocation>
        <location evidence="4">Secreted</location>
    </subcellularLocation>
</comment>
<keyword evidence="15" id="KW-0175">Coiled coil</keyword>